<dbReference type="AlphaFoldDB" id="A0A0C5IX66"/>
<reference evidence="9 10" key="1">
    <citation type="journal article" date="2015" name="Genome Announc.">
        <title>Complete Genome Sequence of a Novel Bacterium within the Family Rhodocyclaceae That Degrades Polycyclic Aromatic Hydrocarbons.</title>
        <authorList>
            <person name="Singleton D.R."/>
            <person name="Dickey A.N."/>
            <person name="Scholl E.H."/>
            <person name="Wright F.A."/>
            <person name="Aitken M.D."/>
        </authorList>
    </citation>
    <scope>NUCLEOTIDE SEQUENCE [LARGE SCALE GENOMIC DNA]</scope>
    <source>
        <strain evidence="10">PG1-Ca6</strain>
    </source>
</reference>
<dbReference type="GO" id="GO:0006744">
    <property type="term" value="P:ubiquinone biosynthetic process"/>
    <property type="evidence" value="ECO:0007669"/>
    <property type="project" value="UniProtKB-UniPathway"/>
</dbReference>
<dbReference type="STRING" id="1565605.PG1C_00230"/>
<sequence length="393" mass="42342">MDFDIVIVGGGLAGLALAAALRRSSLSVALVEGVVPVFPARGTADFSTTWDSRVYAISPANARFLEQIGIWRHLDHARMEPVRAMQVFGDGKGRLDFSAYDSGVAELAWILESSLMQAELWEMVKRQGNLTMFCPASAQALALDDAAVELTLTDGRKLRARLIVAADGADSWTRSAACIEVAFKNYDQLGIVANFAAALPHRGTAFQWFRPDGILAWLPLPGQHLSMVWSTATAHGEELLSLSANALCERVAAAGGHALGALELVTPPSAFPLRLMRASRTVLPRLALVGDAAHTLHPLSGHGINLGFQDVQALAHALLASPTQGDCGDFSLLRGFERARKEEVFMLQTATDHLQRLFDVRRGPLVSLRNVGLSLTNHLPVVKDALVRYALAS</sequence>
<dbReference type="Gene3D" id="3.50.50.60">
    <property type="entry name" value="FAD/NAD(P)-binding domain"/>
    <property type="match status" value="2"/>
</dbReference>
<accession>A0A0C5IX66</accession>
<keyword evidence="9" id="KW-0830">Ubiquinone</keyword>
<dbReference type="PANTHER" id="PTHR43876:SF7">
    <property type="entry name" value="UBIQUINONE BIOSYNTHESIS MONOOXYGENASE COQ6, MITOCHONDRIAL"/>
    <property type="match status" value="1"/>
</dbReference>
<dbReference type="SUPFAM" id="SSF51905">
    <property type="entry name" value="FAD/NAD(P)-binding domain"/>
    <property type="match status" value="1"/>
</dbReference>
<dbReference type="InterPro" id="IPR036188">
    <property type="entry name" value="FAD/NAD-bd_sf"/>
</dbReference>
<evidence type="ECO:0000256" key="1">
    <source>
        <dbReference type="ARBA" id="ARBA00001974"/>
    </source>
</evidence>
<dbReference type="GO" id="GO:0071949">
    <property type="term" value="F:FAD binding"/>
    <property type="evidence" value="ECO:0007669"/>
    <property type="project" value="InterPro"/>
</dbReference>
<keyword evidence="5" id="KW-0274">FAD</keyword>
<comment type="similarity">
    <text evidence="3">Belongs to the UbiH/COQ6 family.</text>
</comment>
<dbReference type="PRINTS" id="PR00420">
    <property type="entry name" value="RNGMNOXGNASE"/>
</dbReference>
<dbReference type="RefSeq" id="WP_202635462.1">
    <property type="nucleotide sequence ID" value="NZ_CP010554.1"/>
</dbReference>
<name>A0A0C5IX66_9PROT</name>
<evidence type="ECO:0000256" key="4">
    <source>
        <dbReference type="ARBA" id="ARBA00022630"/>
    </source>
</evidence>
<evidence type="ECO:0000259" key="8">
    <source>
        <dbReference type="Pfam" id="PF01494"/>
    </source>
</evidence>
<organism evidence="9 10">
    <name type="scientific">Rugosibacter aromaticivorans</name>
    <dbReference type="NCBI Taxonomy" id="1565605"/>
    <lineage>
        <taxon>Bacteria</taxon>
        <taxon>Pseudomonadati</taxon>
        <taxon>Pseudomonadota</taxon>
        <taxon>Betaproteobacteria</taxon>
        <taxon>Nitrosomonadales</taxon>
        <taxon>Sterolibacteriaceae</taxon>
        <taxon>Rugosibacter</taxon>
    </lineage>
</organism>
<dbReference type="UniPathway" id="UPA00232"/>
<dbReference type="InterPro" id="IPR051205">
    <property type="entry name" value="UbiH/COQ6_monooxygenase"/>
</dbReference>
<dbReference type="KEGG" id="rbu:PG1C_00230"/>
<gene>
    <name evidence="9" type="ORF">PG1C_00230</name>
</gene>
<dbReference type="InterPro" id="IPR010971">
    <property type="entry name" value="UbiH/COQ6"/>
</dbReference>
<dbReference type="HOGENOM" id="CLU_009665_8_3_4"/>
<feature type="domain" description="FAD-binding" evidence="8">
    <location>
        <begin position="3"/>
        <end position="329"/>
    </location>
</feature>
<dbReference type="InterPro" id="IPR002938">
    <property type="entry name" value="FAD-bd"/>
</dbReference>
<keyword evidence="4" id="KW-0285">Flavoprotein</keyword>
<proteinExistence type="inferred from homology"/>
<dbReference type="PATRIC" id="fig|1565605.3.peg.50"/>
<dbReference type="NCBIfam" id="NF005788">
    <property type="entry name" value="PRK07608.1-3"/>
    <property type="match status" value="1"/>
</dbReference>
<dbReference type="Pfam" id="PF01494">
    <property type="entry name" value="FAD_binding_3"/>
    <property type="match status" value="1"/>
</dbReference>
<dbReference type="EMBL" id="CP010554">
    <property type="protein sequence ID" value="AJP47287.1"/>
    <property type="molecule type" value="Genomic_DNA"/>
</dbReference>
<protein>
    <submittedName>
        <fullName evidence="9">Ubiquinone biosynthesis protein UbiH</fullName>
    </submittedName>
</protein>
<dbReference type="Proteomes" id="UP000061603">
    <property type="component" value="Chromosome"/>
</dbReference>
<evidence type="ECO:0000256" key="6">
    <source>
        <dbReference type="ARBA" id="ARBA00023002"/>
    </source>
</evidence>
<evidence type="ECO:0000256" key="7">
    <source>
        <dbReference type="ARBA" id="ARBA00023033"/>
    </source>
</evidence>
<dbReference type="PANTHER" id="PTHR43876">
    <property type="entry name" value="UBIQUINONE BIOSYNTHESIS MONOOXYGENASE COQ6, MITOCHONDRIAL"/>
    <property type="match status" value="1"/>
</dbReference>
<evidence type="ECO:0000256" key="3">
    <source>
        <dbReference type="ARBA" id="ARBA00005349"/>
    </source>
</evidence>
<evidence type="ECO:0000256" key="2">
    <source>
        <dbReference type="ARBA" id="ARBA00004749"/>
    </source>
</evidence>
<comment type="cofactor">
    <cofactor evidence="1">
        <name>FAD</name>
        <dbReference type="ChEBI" id="CHEBI:57692"/>
    </cofactor>
</comment>
<dbReference type="GO" id="GO:0004497">
    <property type="term" value="F:monooxygenase activity"/>
    <property type="evidence" value="ECO:0007669"/>
    <property type="project" value="UniProtKB-KW"/>
</dbReference>
<evidence type="ECO:0000256" key="5">
    <source>
        <dbReference type="ARBA" id="ARBA00022827"/>
    </source>
</evidence>
<evidence type="ECO:0000313" key="9">
    <source>
        <dbReference type="EMBL" id="AJP47287.1"/>
    </source>
</evidence>
<keyword evidence="10" id="KW-1185">Reference proteome</keyword>
<dbReference type="NCBIfam" id="TIGR01988">
    <property type="entry name" value="Ubi-OHases"/>
    <property type="match status" value="1"/>
</dbReference>
<dbReference type="GO" id="GO:0016705">
    <property type="term" value="F:oxidoreductase activity, acting on paired donors, with incorporation or reduction of molecular oxygen"/>
    <property type="evidence" value="ECO:0007669"/>
    <property type="project" value="InterPro"/>
</dbReference>
<keyword evidence="7" id="KW-0503">Monooxygenase</keyword>
<comment type="pathway">
    <text evidence="2">Cofactor biosynthesis; ubiquinone biosynthesis.</text>
</comment>
<evidence type="ECO:0000313" key="10">
    <source>
        <dbReference type="Proteomes" id="UP000061603"/>
    </source>
</evidence>
<keyword evidence="6" id="KW-0560">Oxidoreductase</keyword>